<dbReference type="OrthoDB" id="3540210at2759"/>
<dbReference type="AlphaFoldDB" id="A0A6A6NYS2"/>
<feature type="transmembrane region" description="Helical" evidence="1">
    <location>
        <begin position="112"/>
        <end position="132"/>
    </location>
</feature>
<dbReference type="Proteomes" id="UP000799766">
    <property type="component" value="Unassembled WGS sequence"/>
</dbReference>
<protein>
    <submittedName>
        <fullName evidence="2">Uncharacterized protein</fullName>
    </submittedName>
</protein>
<reference evidence="2" key="1">
    <citation type="journal article" date="2020" name="Stud. Mycol.">
        <title>101 Dothideomycetes genomes: a test case for predicting lifestyles and emergence of pathogens.</title>
        <authorList>
            <person name="Haridas S."/>
            <person name="Albert R."/>
            <person name="Binder M."/>
            <person name="Bloem J."/>
            <person name="Labutti K."/>
            <person name="Salamov A."/>
            <person name="Andreopoulos B."/>
            <person name="Baker S."/>
            <person name="Barry K."/>
            <person name="Bills G."/>
            <person name="Bluhm B."/>
            <person name="Cannon C."/>
            <person name="Castanera R."/>
            <person name="Culley D."/>
            <person name="Daum C."/>
            <person name="Ezra D."/>
            <person name="Gonzalez J."/>
            <person name="Henrissat B."/>
            <person name="Kuo A."/>
            <person name="Liang C."/>
            <person name="Lipzen A."/>
            <person name="Lutzoni F."/>
            <person name="Magnuson J."/>
            <person name="Mondo S."/>
            <person name="Nolan M."/>
            <person name="Ohm R."/>
            <person name="Pangilinan J."/>
            <person name="Park H.-J."/>
            <person name="Ramirez L."/>
            <person name="Alfaro M."/>
            <person name="Sun H."/>
            <person name="Tritt A."/>
            <person name="Yoshinaga Y."/>
            <person name="Zwiers L.-H."/>
            <person name="Turgeon B."/>
            <person name="Goodwin S."/>
            <person name="Spatafora J."/>
            <person name="Crous P."/>
            <person name="Grigoriev I."/>
        </authorList>
    </citation>
    <scope>NUCLEOTIDE SEQUENCE</scope>
    <source>
        <strain evidence="2">ATCC 16933</strain>
    </source>
</reference>
<organism evidence="2 3">
    <name type="scientific">Lineolata rhizophorae</name>
    <dbReference type="NCBI Taxonomy" id="578093"/>
    <lineage>
        <taxon>Eukaryota</taxon>
        <taxon>Fungi</taxon>
        <taxon>Dikarya</taxon>
        <taxon>Ascomycota</taxon>
        <taxon>Pezizomycotina</taxon>
        <taxon>Dothideomycetes</taxon>
        <taxon>Dothideomycetes incertae sedis</taxon>
        <taxon>Lineolatales</taxon>
        <taxon>Lineolataceae</taxon>
        <taxon>Lineolata</taxon>
    </lineage>
</organism>
<gene>
    <name evidence="2" type="ORF">BDY21DRAFT_393710</name>
</gene>
<keyword evidence="1" id="KW-0472">Membrane</keyword>
<feature type="transmembrane region" description="Helical" evidence="1">
    <location>
        <begin position="573"/>
        <end position="595"/>
    </location>
</feature>
<sequence>MAERAKDVYVGAWVDWGKGAISGATITVPSAYGAILVAFLALYVRLAGSHFWNIVCFFTHQLRSAPHLEQDGLYHQQQAVLRGGLDDTAVLWQLAKLAWCWKDSTRRIFRRSVPLGLAAGAHALGFAAAGLFSSRVASATDLVLVRSPLCGWMDEPLDVHDFPAMAEIDVAGALLVAGRWSYDDALEYARSCYGAKPTLNSVLCSTHAKVRLEYETGGKPCPFADGACGSSHALFMDSGLVDSDLDLGINAPPGDRIKCRKTMTCAPIPADERYAGNWTLTPPPSVLITHFGNQYRSYYMGPYNGYLVRNETAILSNYSLALGTGPYELSAMSGYAVDESKNVFSPIDDLKQDDADVTILMLVNRVVYTQEVTDPWFRSARKFEVDGVPGIGYLGPFYAASQSLGVLGCTEQYQFCNGDRCSPLTGIFGLKPPEVLTSENGSFSSGSSSSTFLDFNTKQAATYALVWKAIWGAQVQYAANLLKDRVLVARDLLFGSSRMSSPVRDRQWEAEARNLFNVSLVMLQRRVVEYAAPPVVDFEPDVPASDYVVAPNTTAGRRLCATQKVRSNAYDSFSVLGLAIIVVGGGLIMILNTFLTELVGWVQRRWRRPNDAYRRLEWIESETLQLQRMAFEGRGVGPWRGKEDAVPVTVTFEQRFPFPGSAQLGSNEPNVDEELQAMYRKKRKGEELEHDDARVTSTE</sequence>
<evidence type="ECO:0000313" key="2">
    <source>
        <dbReference type="EMBL" id="KAF2456413.1"/>
    </source>
</evidence>
<dbReference type="EMBL" id="MU001683">
    <property type="protein sequence ID" value="KAF2456413.1"/>
    <property type="molecule type" value="Genomic_DNA"/>
</dbReference>
<proteinExistence type="predicted"/>
<feature type="transmembrane region" description="Helical" evidence="1">
    <location>
        <begin position="20"/>
        <end position="44"/>
    </location>
</feature>
<keyword evidence="1" id="KW-0812">Transmembrane</keyword>
<keyword evidence="3" id="KW-1185">Reference proteome</keyword>
<name>A0A6A6NYS2_9PEZI</name>
<evidence type="ECO:0000313" key="3">
    <source>
        <dbReference type="Proteomes" id="UP000799766"/>
    </source>
</evidence>
<keyword evidence="1" id="KW-1133">Transmembrane helix</keyword>
<evidence type="ECO:0000256" key="1">
    <source>
        <dbReference type="SAM" id="Phobius"/>
    </source>
</evidence>
<accession>A0A6A6NYS2</accession>